<keyword evidence="5 6" id="KW-0472">Membrane</keyword>
<feature type="transmembrane region" description="Helical" evidence="6">
    <location>
        <begin position="40"/>
        <end position="61"/>
    </location>
</feature>
<dbReference type="EMBL" id="MLAW01000018">
    <property type="protein sequence ID" value="OJJ25321.1"/>
    <property type="molecule type" value="Genomic_DNA"/>
</dbReference>
<evidence type="ECO:0000256" key="2">
    <source>
        <dbReference type="ARBA" id="ARBA00022475"/>
    </source>
</evidence>
<evidence type="ECO:0000256" key="1">
    <source>
        <dbReference type="ARBA" id="ARBA00004651"/>
    </source>
</evidence>
<proteinExistence type="predicted"/>
<evidence type="ECO:0000256" key="6">
    <source>
        <dbReference type="SAM" id="Phobius"/>
    </source>
</evidence>
<feature type="transmembrane region" description="Helical" evidence="6">
    <location>
        <begin position="6"/>
        <end position="28"/>
    </location>
</feature>
<feature type="transmembrane region" description="Helical" evidence="6">
    <location>
        <begin position="73"/>
        <end position="91"/>
    </location>
</feature>
<keyword evidence="8" id="KW-1185">Reference proteome</keyword>
<feature type="transmembrane region" description="Helical" evidence="6">
    <location>
        <begin position="147"/>
        <end position="171"/>
    </location>
</feature>
<dbReference type="Proteomes" id="UP000183940">
    <property type="component" value="Unassembled WGS sequence"/>
</dbReference>
<comment type="caution">
    <text evidence="7">The sequence shown here is derived from an EMBL/GenBank/DDBJ whole genome shotgun (WGS) entry which is preliminary data.</text>
</comment>
<protein>
    <submittedName>
        <fullName evidence="7">Lysine transporter LysE</fullName>
    </submittedName>
</protein>
<dbReference type="GO" id="GO:0005886">
    <property type="term" value="C:plasma membrane"/>
    <property type="evidence" value="ECO:0007669"/>
    <property type="project" value="UniProtKB-SubCell"/>
</dbReference>
<keyword evidence="2" id="KW-1003">Cell membrane</keyword>
<name>A0A1L9QRL7_9CYAN</name>
<evidence type="ECO:0000256" key="5">
    <source>
        <dbReference type="ARBA" id="ARBA00023136"/>
    </source>
</evidence>
<feature type="transmembrane region" description="Helical" evidence="6">
    <location>
        <begin position="183"/>
        <end position="203"/>
    </location>
</feature>
<reference evidence="7" key="1">
    <citation type="submission" date="2016-10" db="EMBL/GenBank/DDBJ databases">
        <title>CRISPR-Cas defence system in Roseofilum reptotaenium: evidence of a bacteriophage-cyanobacterium arms race in the coral black band disease.</title>
        <authorList>
            <person name="Buerger P."/>
            <person name="Wood-Charlson E.M."/>
            <person name="Weynberg K.D."/>
            <person name="Willis B."/>
            <person name="Van Oppen M.J."/>
        </authorList>
    </citation>
    <scope>NUCLEOTIDE SEQUENCE [LARGE SCALE GENOMIC DNA]</scope>
    <source>
        <strain evidence="7">AO1-A</strain>
    </source>
</reference>
<gene>
    <name evidence="7" type="ORF">BI308_11890</name>
</gene>
<evidence type="ECO:0000313" key="8">
    <source>
        <dbReference type="Proteomes" id="UP000183940"/>
    </source>
</evidence>
<feature type="transmembrane region" description="Helical" evidence="6">
    <location>
        <begin position="111"/>
        <end position="135"/>
    </location>
</feature>
<evidence type="ECO:0000256" key="4">
    <source>
        <dbReference type="ARBA" id="ARBA00022989"/>
    </source>
</evidence>
<dbReference type="InterPro" id="IPR001123">
    <property type="entry name" value="LeuE-type"/>
</dbReference>
<dbReference type="GO" id="GO:0015171">
    <property type="term" value="F:amino acid transmembrane transporter activity"/>
    <property type="evidence" value="ECO:0007669"/>
    <property type="project" value="TreeGrafter"/>
</dbReference>
<accession>A0A1L9QRL7</accession>
<organism evidence="7 8">
    <name type="scientific">Roseofilum reptotaenium AO1-A</name>
    <dbReference type="NCBI Taxonomy" id="1925591"/>
    <lineage>
        <taxon>Bacteria</taxon>
        <taxon>Bacillati</taxon>
        <taxon>Cyanobacteriota</taxon>
        <taxon>Cyanophyceae</taxon>
        <taxon>Desertifilales</taxon>
        <taxon>Desertifilaceae</taxon>
        <taxon>Roseofilum</taxon>
    </lineage>
</organism>
<keyword evidence="3 6" id="KW-0812">Transmembrane</keyword>
<evidence type="ECO:0000256" key="3">
    <source>
        <dbReference type="ARBA" id="ARBA00022692"/>
    </source>
</evidence>
<dbReference type="PANTHER" id="PTHR30086">
    <property type="entry name" value="ARGININE EXPORTER PROTEIN ARGO"/>
    <property type="match status" value="1"/>
</dbReference>
<comment type="subcellular location">
    <subcellularLocation>
        <location evidence="1">Cell membrane</location>
        <topology evidence="1">Multi-pass membrane protein</topology>
    </subcellularLocation>
</comment>
<dbReference type="Pfam" id="PF01810">
    <property type="entry name" value="LysE"/>
    <property type="match status" value="1"/>
</dbReference>
<keyword evidence="4 6" id="KW-1133">Transmembrane helix</keyword>
<evidence type="ECO:0000313" key="7">
    <source>
        <dbReference type="EMBL" id="OJJ25321.1"/>
    </source>
</evidence>
<dbReference type="AlphaFoldDB" id="A0A1L9QRL7"/>
<dbReference type="PANTHER" id="PTHR30086:SF20">
    <property type="entry name" value="ARGININE EXPORTER PROTEIN ARGO-RELATED"/>
    <property type="match status" value="1"/>
</dbReference>
<sequence length="209" mass="22374">MELSVILKGLIIGLSIAAPVGPIGILCIRRTLSQGRIAGLVSGLGAATADGFYGCIAGFGLTFISNLFIEHQITLRLIGGFFLCYLGIQTFRSSPSKEEAKIDGKNLWRAYISTLFLTLTNPLTILSFAAIFAGFGAGNTNGHYGLALILVLSVFSGSALWWFVLVTGIGFMNNKITPHRLRWINRISGVILSGFGLIALWSIRFSSGG</sequence>